<dbReference type="SUPFAM" id="SSF82607">
    <property type="entry name" value="YbaB-like"/>
    <property type="match status" value="1"/>
</dbReference>
<dbReference type="Proteomes" id="UP000612585">
    <property type="component" value="Unassembled WGS sequence"/>
</dbReference>
<dbReference type="InterPro" id="IPR036894">
    <property type="entry name" value="YbaB-like_sf"/>
</dbReference>
<dbReference type="GO" id="GO:0003677">
    <property type="term" value="F:DNA binding"/>
    <property type="evidence" value="ECO:0007669"/>
    <property type="project" value="InterPro"/>
</dbReference>
<comment type="caution">
    <text evidence="1">The sequence shown here is derived from an EMBL/GenBank/DDBJ whole genome shotgun (WGS) entry which is preliminary data.</text>
</comment>
<name>A0A8J3Z3V5_9ACTN</name>
<gene>
    <name evidence="1" type="ORF">Vau01_034130</name>
</gene>
<accession>A0A8J3Z3V5</accession>
<dbReference type="EMBL" id="BOPG01000022">
    <property type="protein sequence ID" value="GIJ55897.1"/>
    <property type="molecule type" value="Genomic_DNA"/>
</dbReference>
<dbReference type="Pfam" id="PF02575">
    <property type="entry name" value="YbaB_DNA_bd"/>
    <property type="match status" value="1"/>
</dbReference>
<dbReference type="Gene3D" id="3.30.1310.10">
    <property type="entry name" value="Nucleoid-associated protein YbaB-like domain"/>
    <property type="match status" value="1"/>
</dbReference>
<evidence type="ECO:0000313" key="2">
    <source>
        <dbReference type="Proteomes" id="UP000612585"/>
    </source>
</evidence>
<dbReference type="InterPro" id="IPR004401">
    <property type="entry name" value="YbaB/EbfC"/>
</dbReference>
<protein>
    <submittedName>
        <fullName evidence="1">Uncharacterized protein</fullName>
    </submittedName>
</protein>
<reference evidence="1" key="1">
    <citation type="submission" date="2021-01" db="EMBL/GenBank/DDBJ databases">
        <title>Whole genome shotgun sequence of Virgisporangium aurantiacum NBRC 16421.</title>
        <authorList>
            <person name="Komaki H."/>
            <person name="Tamura T."/>
        </authorList>
    </citation>
    <scope>NUCLEOTIDE SEQUENCE</scope>
    <source>
        <strain evidence="1">NBRC 16421</strain>
    </source>
</reference>
<evidence type="ECO:0000313" key="1">
    <source>
        <dbReference type="EMBL" id="GIJ55897.1"/>
    </source>
</evidence>
<proteinExistence type="predicted"/>
<organism evidence="1 2">
    <name type="scientific">Virgisporangium aurantiacum</name>
    <dbReference type="NCBI Taxonomy" id="175570"/>
    <lineage>
        <taxon>Bacteria</taxon>
        <taxon>Bacillati</taxon>
        <taxon>Actinomycetota</taxon>
        <taxon>Actinomycetes</taxon>
        <taxon>Micromonosporales</taxon>
        <taxon>Micromonosporaceae</taxon>
        <taxon>Virgisporangium</taxon>
    </lineage>
</organism>
<sequence length="137" mass="14985">MQRINAELHSVMEGAVAAQRKLLEIEGTAWSDDRLIKVVVGPRGQLVGLEIDPRAGNRMNTDALARTILATARAAAEQAMASAREILDEDVPKDMRGLRDTQVPGGFDLTDLLTQTDTDLHRIIHDEDDDEGSGGRR</sequence>
<keyword evidence="2" id="KW-1185">Reference proteome</keyword>
<dbReference type="AlphaFoldDB" id="A0A8J3Z3V5"/>